<accession>A0A1E3W7J6</accession>
<proteinExistence type="predicted"/>
<comment type="caution">
    <text evidence="2">The sequence shown here is derived from an EMBL/GenBank/DDBJ whole genome shotgun (WGS) entry which is preliminary data.</text>
</comment>
<dbReference type="AlphaFoldDB" id="A0A1E3W7J6"/>
<dbReference type="OrthoDB" id="8455971at2"/>
<dbReference type="EMBL" id="LPWF01000004">
    <property type="protein sequence ID" value="ODS01798.1"/>
    <property type="molecule type" value="Genomic_DNA"/>
</dbReference>
<evidence type="ECO:0000256" key="1">
    <source>
        <dbReference type="SAM" id="SignalP"/>
    </source>
</evidence>
<evidence type="ECO:0000313" key="2">
    <source>
        <dbReference type="EMBL" id="ODS01798.1"/>
    </source>
</evidence>
<sequence length="100" mass="10923">MTKGLFLSTALAASLLFAGSMQPAGAAPSAPAMAQATAPFAAQSALLEDAAWRCGPRRCWWVRNYWGPVPDYALGWGPPLRPDCYWKRGLLGKWKHKCDD</sequence>
<evidence type="ECO:0000313" key="3">
    <source>
        <dbReference type="Proteomes" id="UP000094472"/>
    </source>
</evidence>
<dbReference type="Proteomes" id="UP000094472">
    <property type="component" value="Unassembled WGS sequence"/>
</dbReference>
<feature type="chain" id="PRO_5009139055" evidence="1">
    <location>
        <begin position="27"/>
        <end position="100"/>
    </location>
</feature>
<protein>
    <submittedName>
        <fullName evidence="2">Uncharacterized protein</fullName>
    </submittedName>
</protein>
<keyword evidence="3" id="KW-1185">Reference proteome</keyword>
<keyword evidence="1" id="KW-0732">Signal</keyword>
<dbReference type="RefSeq" id="WP_069440666.1">
    <property type="nucleotide sequence ID" value="NZ_LPWF01000004.1"/>
</dbReference>
<gene>
    <name evidence="2" type="ORF">AUC69_06090</name>
</gene>
<feature type="signal peptide" evidence="1">
    <location>
        <begin position="1"/>
        <end position="26"/>
    </location>
</feature>
<organism evidence="2 3">
    <name type="scientific">Methyloceanibacter superfactus</name>
    <dbReference type="NCBI Taxonomy" id="1774969"/>
    <lineage>
        <taxon>Bacteria</taxon>
        <taxon>Pseudomonadati</taxon>
        <taxon>Pseudomonadota</taxon>
        <taxon>Alphaproteobacteria</taxon>
        <taxon>Hyphomicrobiales</taxon>
        <taxon>Hyphomicrobiaceae</taxon>
        <taxon>Methyloceanibacter</taxon>
    </lineage>
</organism>
<name>A0A1E3W7J6_9HYPH</name>
<reference evidence="2 3" key="1">
    <citation type="journal article" date="2016" name="Environ. Microbiol.">
        <title>New Methyloceanibacter diversity from North Sea sediments includes methanotroph containing solely the soluble methane monooxygenase.</title>
        <authorList>
            <person name="Vekeman B."/>
            <person name="Kerckhof F.M."/>
            <person name="Cremers G."/>
            <person name="de Vos P."/>
            <person name="Vandamme P."/>
            <person name="Boon N."/>
            <person name="Op den Camp H.J."/>
            <person name="Heylen K."/>
        </authorList>
    </citation>
    <scope>NUCLEOTIDE SEQUENCE [LARGE SCALE GENOMIC DNA]</scope>
    <source>
        <strain evidence="2 3">R-67175</strain>
    </source>
</reference>